<evidence type="ECO:0000313" key="1">
    <source>
        <dbReference type="EMBL" id="GAG78976.1"/>
    </source>
</evidence>
<protein>
    <submittedName>
        <fullName evidence="1">Uncharacterized protein</fullName>
    </submittedName>
</protein>
<organism evidence="1">
    <name type="scientific">marine sediment metagenome</name>
    <dbReference type="NCBI Taxonomy" id="412755"/>
    <lineage>
        <taxon>unclassified sequences</taxon>
        <taxon>metagenomes</taxon>
        <taxon>ecological metagenomes</taxon>
    </lineage>
</organism>
<gene>
    <name evidence="1" type="ORF">S01H4_23574</name>
</gene>
<reference evidence="1" key="1">
    <citation type="journal article" date="2014" name="Front. Microbiol.">
        <title>High frequency of phylogenetically diverse reductive dehalogenase-homologous genes in deep subseafloor sedimentary metagenomes.</title>
        <authorList>
            <person name="Kawai M."/>
            <person name="Futagami T."/>
            <person name="Toyoda A."/>
            <person name="Takaki Y."/>
            <person name="Nishi S."/>
            <person name="Hori S."/>
            <person name="Arai W."/>
            <person name="Tsubouchi T."/>
            <person name="Morono Y."/>
            <person name="Uchiyama I."/>
            <person name="Ito T."/>
            <person name="Fujiyama A."/>
            <person name="Inagaki F."/>
            <person name="Takami H."/>
        </authorList>
    </citation>
    <scope>NUCLEOTIDE SEQUENCE</scope>
    <source>
        <strain evidence="1">Expedition CK06-06</strain>
    </source>
</reference>
<comment type="caution">
    <text evidence="1">The sequence shown here is derived from an EMBL/GenBank/DDBJ whole genome shotgun (WGS) entry which is preliminary data.</text>
</comment>
<sequence>VQDSIATAYVASICGTACRFYSVDGTTRLTINM</sequence>
<name>X1C3N2_9ZZZZ</name>
<accession>X1C3N2</accession>
<dbReference type="EMBL" id="BART01010954">
    <property type="protein sequence ID" value="GAG78976.1"/>
    <property type="molecule type" value="Genomic_DNA"/>
</dbReference>
<feature type="non-terminal residue" evidence="1">
    <location>
        <position position="1"/>
    </location>
</feature>
<proteinExistence type="predicted"/>
<dbReference type="AlphaFoldDB" id="X1C3N2"/>